<dbReference type="Gene3D" id="1.10.569.10">
    <property type="entry name" value="Aldehyde Ferredoxin Oxidoreductase Protein, subunit A, domain 2"/>
    <property type="match status" value="1"/>
</dbReference>
<dbReference type="SMART" id="SM00790">
    <property type="entry name" value="AFOR_N"/>
    <property type="match status" value="1"/>
</dbReference>
<comment type="caution">
    <text evidence="10">The sequence shown here is derived from an EMBL/GenBank/DDBJ whole genome shotgun (WGS) entry which is preliminary data.</text>
</comment>
<evidence type="ECO:0000313" key="10">
    <source>
        <dbReference type="EMBL" id="OGL53618.1"/>
    </source>
</evidence>
<dbReference type="SUPFAM" id="SSF48310">
    <property type="entry name" value="Aldehyde ferredoxin oxidoreductase, C-terminal domains"/>
    <property type="match status" value="1"/>
</dbReference>
<keyword evidence="5" id="KW-0560">Oxidoreductase</keyword>
<comment type="similarity">
    <text evidence="2">Belongs to the AOR/FOR family.</text>
</comment>
<dbReference type="GO" id="GO:0016625">
    <property type="term" value="F:oxidoreductase activity, acting on the aldehyde or oxo group of donors, iron-sulfur protein as acceptor"/>
    <property type="evidence" value="ECO:0007669"/>
    <property type="project" value="InterPro"/>
</dbReference>
<reference evidence="10 11" key="1">
    <citation type="journal article" date="2016" name="Nat. Commun.">
        <title>Thousands of microbial genomes shed light on interconnected biogeochemical processes in an aquifer system.</title>
        <authorList>
            <person name="Anantharaman K."/>
            <person name="Brown C.T."/>
            <person name="Hug L.A."/>
            <person name="Sharon I."/>
            <person name="Castelle C.J."/>
            <person name="Probst A.J."/>
            <person name="Thomas B.C."/>
            <person name="Singh A."/>
            <person name="Wilkins M.J."/>
            <person name="Karaoz U."/>
            <person name="Brodie E.L."/>
            <person name="Williams K.H."/>
            <person name="Hubbard S.S."/>
            <person name="Banfield J.F."/>
        </authorList>
    </citation>
    <scope>NUCLEOTIDE SEQUENCE [LARGE SCALE GENOMIC DNA]</scope>
</reference>
<comment type="cofactor">
    <cofactor evidence="8">
        <name>tungstopterin</name>
        <dbReference type="ChEBI" id="CHEBI:30402"/>
    </cofactor>
</comment>
<evidence type="ECO:0000256" key="1">
    <source>
        <dbReference type="ARBA" id="ARBA00001966"/>
    </source>
</evidence>
<dbReference type="GO" id="GO:0051539">
    <property type="term" value="F:4 iron, 4 sulfur cluster binding"/>
    <property type="evidence" value="ECO:0007669"/>
    <property type="project" value="UniProtKB-KW"/>
</dbReference>
<dbReference type="Gene3D" id="1.10.599.10">
    <property type="entry name" value="Aldehyde Ferredoxin Oxidoreductase Protein, subunit A, domain 3"/>
    <property type="match status" value="1"/>
</dbReference>
<evidence type="ECO:0000256" key="3">
    <source>
        <dbReference type="ARBA" id="ARBA00022485"/>
    </source>
</evidence>
<dbReference type="Pfam" id="PF01314">
    <property type="entry name" value="AFOR_C"/>
    <property type="match status" value="1"/>
</dbReference>
<dbReference type="InterPro" id="IPR001203">
    <property type="entry name" value="OxRdtase_Ald_Fedxn_C"/>
</dbReference>
<dbReference type="InterPro" id="IPR013983">
    <property type="entry name" value="Ald_Fedxn_OxRdtase_N"/>
</dbReference>
<comment type="cofactor">
    <cofactor evidence="1">
        <name>[4Fe-4S] cluster</name>
        <dbReference type="ChEBI" id="CHEBI:49883"/>
    </cofactor>
</comment>
<proteinExistence type="inferred from homology"/>
<dbReference type="SUPFAM" id="SSF56228">
    <property type="entry name" value="Aldehyde ferredoxin oxidoreductase, N-terminal domain"/>
    <property type="match status" value="1"/>
</dbReference>
<evidence type="ECO:0000256" key="8">
    <source>
        <dbReference type="ARBA" id="ARBA00049934"/>
    </source>
</evidence>
<dbReference type="Proteomes" id="UP000178082">
    <property type="component" value="Unassembled WGS sequence"/>
</dbReference>
<dbReference type="GO" id="GO:0046872">
    <property type="term" value="F:metal ion binding"/>
    <property type="evidence" value="ECO:0007669"/>
    <property type="project" value="UniProtKB-KW"/>
</dbReference>
<keyword evidence="6" id="KW-0408">Iron</keyword>
<dbReference type="Gene3D" id="3.60.9.10">
    <property type="entry name" value="Aldehyde ferredoxin oxidoreductase, N-terminal domain"/>
    <property type="match status" value="1"/>
</dbReference>
<dbReference type="InterPro" id="IPR013985">
    <property type="entry name" value="Ald_Fedxn_OxRdtase_dom3"/>
</dbReference>
<sequence>MKFKGYTGKLLWVNLSKNEVSVKELNSRDADLFIGGSGIGAKILRDETDSHTGPLSPQNLLIFMTGPLTGTPVPWSGRHAVISLSPLTGIWGEAYCGGTWGSELKRAGFDGIIIKGKSAKPVYIWINNGRADIRDSSHLWGKDTFETEQLIKKETDEKGSVTCIGQAGENLVKIACVMADGKAGRAAARCGFGAVMGAKNLKAIAVRGEKKPGIYDEENLRESIKKRLPKFTHDKEHMLSKVRYVFNGFADDGRHGINNWRDGELDGFKKRLIEEVESHVKNGMPYLCRHCYTGCVESNIIGDKRSTLWEVLAPLGSQCGIADMHAINKIYEMCNRYGIDCISAGGTISFAMEAFEEGIITKKDADGLDLHFGGAESVLELLKKIAMKKGIGEVLAGGARSAAEYFGGKAPELAIHGKGLEVPAHEPRSHNFLALAYATDNRGACHCSASNPRTSQEDFVDLMKIRFDIKGTGKMVARRQNYTSMLNSLVLCIFSQAGYAQYYTPKDFPGISANDVTEWFKYVTGREIGMEEFLQTGEKIFNLKHLINLNRGITSKDDTLSKRLLEEKRGGSSPASENLPPLKPMLEEYYLSRGWDKDGKPEKEKLEELGLR</sequence>
<dbReference type="InterPro" id="IPR036503">
    <property type="entry name" value="Ald_Fedxn_OxRdtase_N_sf"/>
</dbReference>
<accession>A0A1F7SK46</accession>
<evidence type="ECO:0000256" key="6">
    <source>
        <dbReference type="ARBA" id="ARBA00023004"/>
    </source>
</evidence>
<evidence type="ECO:0000313" key="11">
    <source>
        <dbReference type="Proteomes" id="UP000178082"/>
    </source>
</evidence>
<dbReference type="InterPro" id="IPR051919">
    <property type="entry name" value="W-dependent_AOR"/>
</dbReference>
<dbReference type="PANTHER" id="PTHR30038">
    <property type="entry name" value="ALDEHYDE FERREDOXIN OXIDOREDUCTASE"/>
    <property type="match status" value="1"/>
</dbReference>
<dbReference type="PANTHER" id="PTHR30038:SF7">
    <property type="entry name" value="TUNGSTEN-CONTAINING GLYCERALDEHYDE-3-PHOSPHATE:FERREDOXIN OXIDOREDUCTASE"/>
    <property type="match status" value="1"/>
</dbReference>
<dbReference type="STRING" id="1817883.A3G31_09410"/>
<keyword evidence="7" id="KW-0411">Iron-sulfur</keyword>
<dbReference type="InterPro" id="IPR036021">
    <property type="entry name" value="Tungsten_al_ferr_oxy-like_C"/>
</dbReference>
<name>A0A1F7SK46_9BACT</name>
<dbReference type="GO" id="GO:0009055">
    <property type="term" value="F:electron transfer activity"/>
    <property type="evidence" value="ECO:0007669"/>
    <property type="project" value="InterPro"/>
</dbReference>
<dbReference type="Pfam" id="PF02730">
    <property type="entry name" value="AFOR_N"/>
    <property type="match status" value="1"/>
</dbReference>
<feature type="domain" description="Aldehyde ferredoxin oxidoreductase N-terminal" evidence="9">
    <location>
        <begin position="6"/>
        <end position="210"/>
    </location>
</feature>
<keyword evidence="3" id="KW-0004">4Fe-4S</keyword>
<evidence type="ECO:0000256" key="5">
    <source>
        <dbReference type="ARBA" id="ARBA00023002"/>
    </source>
</evidence>
<evidence type="ECO:0000259" key="9">
    <source>
        <dbReference type="SMART" id="SM00790"/>
    </source>
</evidence>
<dbReference type="AlphaFoldDB" id="A0A1F7SK46"/>
<organism evidence="10 11">
    <name type="scientific">Candidatus Schekmanbacteria bacterium RIFCSPLOWO2_12_FULL_38_15</name>
    <dbReference type="NCBI Taxonomy" id="1817883"/>
    <lineage>
        <taxon>Bacteria</taxon>
        <taxon>Candidatus Schekmaniibacteriota</taxon>
    </lineage>
</organism>
<evidence type="ECO:0000256" key="2">
    <source>
        <dbReference type="ARBA" id="ARBA00011032"/>
    </source>
</evidence>
<dbReference type="EMBL" id="MGDI01000024">
    <property type="protein sequence ID" value="OGL53618.1"/>
    <property type="molecule type" value="Genomic_DNA"/>
</dbReference>
<evidence type="ECO:0000256" key="4">
    <source>
        <dbReference type="ARBA" id="ARBA00022723"/>
    </source>
</evidence>
<protein>
    <recommendedName>
        <fullName evidence="9">Aldehyde ferredoxin oxidoreductase N-terminal domain-containing protein</fullName>
    </recommendedName>
</protein>
<keyword evidence="4" id="KW-0479">Metal-binding</keyword>
<evidence type="ECO:0000256" key="7">
    <source>
        <dbReference type="ARBA" id="ARBA00023014"/>
    </source>
</evidence>
<dbReference type="InterPro" id="IPR013984">
    <property type="entry name" value="Ald_Fedxn_OxRdtase_dom2"/>
</dbReference>
<gene>
    <name evidence="10" type="ORF">A3G31_09410</name>
</gene>